<evidence type="ECO:0000313" key="3">
    <source>
        <dbReference type="RefSeq" id="XP_025405706.1"/>
    </source>
</evidence>
<evidence type="ECO:0000313" key="2">
    <source>
        <dbReference type="Proteomes" id="UP000694846"/>
    </source>
</evidence>
<dbReference type="GeneID" id="112679940"/>
<dbReference type="OrthoDB" id="6629228at2759"/>
<dbReference type="InterPro" id="IPR029526">
    <property type="entry name" value="PGBD"/>
</dbReference>
<gene>
    <name evidence="3" type="primary">LOC112679940</name>
</gene>
<accession>A0A8B8F4Z7</accession>
<feature type="domain" description="PiggyBac transposable element-derived protein" evidence="1">
    <location>
        <begin position="153"/>
        <end position="515"/>
    </location>
</feature>
<protein>
    <submittedName>
        <fullName evidence="3">PiggyBac transposable element-derived protein 3-like</fullName>
    </submittedName>
</protein>
<dbReference type="InterPro" id="IPR052638">
    <property type="entry name" value="PiggyBac_TE-derived"/>
</dbReference>
<dbReference type="AlphaFoldDB" id="A0A8B8F4Z7"/>
<dbReference type="PANTHER" id="PTHR47055">
    <property type="entry name" value="DDE_TNP_1_7 DOMAIN-CONTAINING PROTEIN"/>
    <property type="match status" value="1"/>
</dbReference>
<dbReference type="GO" id="GO:0043565">
    <property type="term" value="F:sequence-specific DNA binding"/>
    <property type="evidence" value="ECO:0007669"/>
    <property type="project" value="TreeGrafter"/>
</dbReference>
<organism evidence="2 3">
    <name type="scientific">Sipha flava</name>
    <name type="common">yellow sugarcane aphid</name>
    <dbReference type="NCBI Taxonomy" id="143950"/>
    <lineage>
        <taxon>Eukaryota</taxon>
        <taxon>Metazoa</taxon>
        <taxon>Ecdysozoa</taxon>
        <taxon>Arthropoda</taxon>
        <taxon>Hexapoda</taxon>
        <taxon>Insecta</taxon>
        <taxon>Pterygota</taxon>
        <taxon>Neoptera</taxon>
        <taxon>Paraneoptera</taxon>
        <taxon>Hemiptera</taxon>
        <taxon>Sternorrhyncha</taxon>
        <taxon>Aphidomorpha</taxon>
        <taxon>Aphidoidea</taxon>
        <taxon>Aphididae</taxon>
        <taxon>Sipha</taxon>
    </lineage>
</organism>
<sequence length="619" mass="72426">MDLSFENGFSLSETLDILLNEDIEGDIFIEPPNPHVDTDVDSADEDGSGLVDNLSSRQLLANAEIRFQNNERLGVNYEDLDTQHNNSQVHTPRETSSIVGPNQLSDKYQKWMSTRIQSKRKPCWIKGADFDLEKTSVFPKPDYSQYQNMSIIDIFEMFIDDEIIQHFVIETRNYALFLNFPDPNITANEIRCFLAILFVSGYNDLPSKRHYWDNGDDMKNIAVSQSMRRDRFLQICRFFHCTNNTEIDQNDKGWKIRPFIEIMKKRCIKNFVPEEHLAYDESMVKYFGRHSCKQFIRGKPIRFGYKIWCLNSKNGYLLNFDLYQGKNLKSNSDYEKLFGKAASPLLVLLDEIPDDKRELNYNIYMDNLFSSPTLFSFLRFRGYSAIGTIRDNRIPKNCPLTNKTLFKKKNRGYFETAVERKDGLLYLRWMDNAVVTMISSSCGSQNVGQVQRFSQKEKRNVLVPRPRLIAKYNTYMGGTDQMDQNIACYRIGIRGKKWYWPLITWMFDVALQNSWILYNKTNGTKINQLDFKREIVNVYLRRYQTMPKAMGRPSTSTFSTDCRISDSIRFDKIDHLVKQIEDKKKKRCAGKDCKSIMRTMCSKCNIGLCIDCFIPFHTR</sequence>
<keyword evidence="2" id="KW-1185">Reference proteome</keyword>
<name>A0A8B8F4Z7_9HEMI</name>
<dbReference type="Proteomes" id="UP000694846">
    <property type="component" value="Unplaced"/>
</dbReference>
<dbReference type="RefSeq" id="XP_025405706.1">
    <property type="nucleotide sequence ID" value="XM_025549921.1"/>
</dbReference>
<dbReference type="Pfam" id="PF13843">
    <property type="entry name" value="DDE_Tnp_1_7"/>
    <property type="match status" value="1"/>
</dbReference>
<reference evidence="3" key="1">
    <citation type="submission" date="2025-08" db="UniProtKB">
        <authorList>
            <consortium name="RefSeq"/>
        </authorList>
    </citation>
    <scope>IDENTIFICATION</scope>
    <source>
        <tissue evidence="3">Whole body</tissue>
    </source>
</reference>
<dbReference type="PANTHER" id="PTHR47055:SF3">
    <property type="entry name" value="PHORBOL-ESTER_DAG-TYPE DOMAIN-CONTAINING PROTEIN"/>
    <property type="match status" value="1"/>
</dbReference>
<proteinExistence type="predicted"/>
<evidence type="ECO:0000259" key="1">
    <source>
        <dbReference type="Pfam" id="PF13843"/>
    </source>
</evidence>